<dbReference type="SMART" id="SM00530">
    <property type="entry name" value="HTH_XRE"/>
    <property type="match status" value="1"/>
</dbReference>
<dbReference type="GO" id="GO:0003700">
    <property type="term" value="F:DNA-binding transcription factor activity"/>
    <property type="evidence" value="ECO:0007669"/>
    <property type="project" value="TreeGrafter"/>
</dbReference>
<dbReference type="Proteomes" id="UP000593605">
    <property type="component" value="Chromosome"/>
</dbReference>
<dbReference type="SUPFAM" id="SSF47413">
    <property type="entry name" value="lambda repressor-like DNA-binding domains"/>
    <property type="match status" value="1"/>
</dbReference>
<sequence length="85" mass="9872">MDNFGQKFRMAVTEEILRKREKVADILQRARVQRGLTQEQLAEMTDFSRSTIIRIEQAKFSPNADQLYALCDALQIGLKIDEEKI</sequence>
<reference evidence="3 4" key="1">
    <citation type="submission" date="2020-10" db="EMBL/GenBank/DDBJ databases">
        <title>Complete genome of Cruoricapor ignavus strain M1214 isolated from the blood culture of a febrile patient.</title>
        <authorList>
            <person name="Guglielmino C.J.D."/>
        </authorList>
    </citation>
    <scope>NUCLEOTIDE SEQUENCE [LARGE SCALE GENOMIC DNA]</scope>
    <source>
        <strain evidence="3 4">M1214</strain>
    </source>
</reference>
<accession>A0A7M1T1S0</accession>
<evidence type="ECO:0000313" key="4">
    <source>
        <dbReference type="Proteomes" id="UP000593605"/>
    </source>
</evidence>
<proteinExistence type="predicted"/>
<protein>
    <submittedName>
        <fullName evidence="3">Helix-turn-helix transcriptional regulator</fullName>
    </submittedName>
</protein>
<gene>
    <name evidence="3" type="ORF">IMZ16_09385</name>
</gene>
<evidence type="ECO:0000313" key="3">
    <source>
        <dbReference type="EMBL" id="QOR73711.1"/>
    </source>
</evidence>
<dbReference type="EMBL" id="CP063145">
    <property type="protein sequence ID" value="QOR73711.1"/>
    <property type="molecule type" value="Genomic_DNA"/>
</dbReference>
<dbReference type="PROSITE" id="PS50943">
    <property type="entry name" value="HTH_CROC1"/>
    <property type="match status" value="1"/>
</dbReference>
<dbReference type="CDD" id="cd00093">
    <property type="entry name" value="HTH_XRE"/>
    <property type="match status" value="1"/>
</dbReference>
<keyword evidence="1" id="KW-0238">DNA-binding</keyword>
<dbReference type="InterPro" id="IPR010982">
    <property type="entry name" value="Lambda_DNA-bd_dom_sf"/>
</dbReference>
<dbReference type="Gene3D" id="1.10.260.40">
    <property type="entry name" value="lambda repressor-like DNA-binding domains"/>
    <property type="match status" value="1"/>
</dbReference>
<dbReference type="InterPro" id="IPR001387">
    <property type="entry name" value="Cro/C1-type_HTH"/>
</dbReference>
<organism evidence="3 4">
    <name type="scientific">Cruoricaptor ignavus</name>
    <dbReference type="NCBI Taxonomy" id="1118202"/>
    <lineage>
        <taxon>Bacteria</taxon>
        <taxon>Pseudomonadati</taxon>
        <taxon>Bacteroidota</taxon>
        <taxon>Flavobacteriia</taxon>
        <taxon>Flavobacteriales</taxon>
        <taxon>Weeksellaceae</taxon>
        <taxon>Cruoricaptor</taxon>
    </lineage>
</organism>
<evidence type="ECO:0000259" key="2">
    <source>
        <dbReference type="PROSITE" id="PS50943"/>
    </source>
</evidence>
<dbReference type="PANTHER" id="PTHR46797:SF1">
    <property type="entry name" value="METHYLPHOSPHONATE SYNTHASE"/>
    <property type="match status" value="1"/>
</dbReference>
<dbReference type="PANTHER" id="PTHR46797">
    <property type="entry name" value="HTH-TYPE TRANSCRIPTIONAL REGULATOR"/>
    <property type="match status" value="1"/>
</dbReference>
<dbReference type="KEGG" id="civ:IMZ16_09385"/>
<dbReference type="InterPro" id="IPR050807">
    <property type="entry name" value="TransReg_Diox_bact_type"/>
</dbReference>
<dbReference type="Pfam" id="PF01381">
    <property type="entry name" value="HTH_3"/>
    <property type="match status" value="1"/>
</dbReference>
<feature type="domain" description="HTH cro/C1-type" evidence="2">
    <location>
        <begin position="27"/>
        <end position="85"/>
    </location>
</feature>
<dbReference type="GO" id="GO:0003677">
    <property type="term" value="F:DNA binding"/>
    <property type="evidence" value="ECO:0007669"/>
    <property type="project" value="UniProtKB-KW"/>
</dbReference>
<dbReference type="GO" id="GO:0005829">
    <property type="term" value="C:cytosol"/>
    <property type="evidence" value="ECO:0007669"/>
    <property type="project" value="TreeGrafter"/>
</dbReference>
<dbReference type="AlphaFoldDB" id="A0A7M1T1S0"/>
<evidence type="ECO:0000256" key="1">
    <source>
        <dbReference type="ARBA" id="ARBA00023125"/>
    </source>
</evidence>
<name>A0A7M1T1S0_9FLAO</name>